<sequence>MGPSPALNAASLALKLSKVNPYRAPIE</sequence>
<dbReference type="AlphaFoldDB" id="A0A392W639"/>
<keyword evidence="2" id="KW-1185">Reference proteome</keyword>
<dbReference type="Proteomes" id="UP000265520">
    <property type="component" value="Unassembled WGS sequence"/>
</dbReference>
<evidence type="ECO:0000313" key="2">
    <source>
        <dbReference type="Proteomes" id="UP000265520"/>
    </source>
</evidence>
<reference evidence="1 2" key="1">
    <citation type="journal article" date="2018" name="Front. Plant Sci.">
        <title>Red Clover (Trifolium pratense) and Zigzag Clover (T. medium) - A Picture of Genomic Similarities and Differences.</title>
        <authorList>
            <person name="Dluhosova J."/>
            <person name="Istvanek J."/>
            <person name="Nedelnik J."/>
            <person name="Repkova J."/>
        </authorList>
    </citation>
    <scope>NUCLEOTIDE SEQUENCE [LARGE SCALE GENOMIC DNA]</scope>
    <source>
        <strain evidence="2">cv. 10/8</strain>
        <tissue evidence="1">Leaf</tissue>
    </source>
</reference>
<comment type="caution">
    <text evidence="1">The sequence shown here is derived from an EMBL/GenBank/DDBJ whole genome shotgun (WGS) entry which is preliminary data.</text>
</comment>
<proteinExistence type="predicted"/>
<name>A0A392W639_9FABA</name>
<feature type="non-terminal residue" evidence="1">
    <location>
        <position position="27"/>
    </location>
</feature>
<evidence type="ECO:0000313" key="1">
    <source>
        <dbReference type="EMBL" id="MCI95797.1"/>
    </source>
</evidence>
<dbReference type="EMBL" id="LXQA011396950">
    <property type="protein sequence ID" value="MCI95797.1"/>
    <property type="molecule type" value="Genomic_DNA"/>
</dbReference>
<organism evidence="1 2">
    <name type="scientific">Trifolium medium</name>
    <dbReference type="NCBI Taxonomy" id="97028"/>
    <lineage>
        <taxon>Eukaryota</taxon>
        <taxon>Viridiplantae</taxon>
        <taxon>Streptophyta</taxon>
        <taxon>Embryophyta</taxon>
        <taxon>Tracheophyta</taxon>
        <taxon>Spermatophyta</taxon>
        <taxon>Magnoliopsida</taxon>
        <taxon>eudicotyledons</taxon>
        <taxon>Gunneridae</taxon>
        <taxon>Pentapetalae</taxon>
        <taxon>rosids</taxon>
        <taxon>fabids</taxon>
        <taxon>Fabales</taxon>
        <taxon>Fabaceae</taxon>
        <taxon>Papilionoideae</taxon>
        <taxon>50 kb inversion clade</taxon>
        <taxon>NPAAA clade</taxon>
        <taxon>Hologalegina</taxon>
        <taxon>IRL clade</taxon>
        <taxon>Trifolieae</taxon>
        <taxon>Trifolium</taxon>
    </lineage>
</organism>
<accession>A0A392W639</accession>
<protein>
    <submittedName>
        <fullName evidence="1">Uncharacterized protein</fullName>
    </submittedName>
</protein>